<evidence type="ECO:0000313" key="2">
    <source>
        <dbReference type="EMBL" id="KAJ7333590.1"/>
    </source>
</evidence>
<organism evidence="2 3">
    <name type="scientific">Desmophyllum pertusum</name>
    <dbReference type="NCBI Taxonomy" id="174260"/>
    <lineage>
        <taxon>Eukaryota</taxon>
        <taxon>Metazoa</taxon>
        <taxon>Cnidaria</taxon>
        <taxon>Anthozoa</taxon>
        <taxon>Hexacorallia</taxon>
        <taxon>Scleractinia</taxon>
        <taxon>Caryophylliina</taxon>
        <taxon>Caryophylliidae</taxon>
        <taxon>Desmophyllum</taxon>
    </lineage>
</organism>
<protein>
    <submittedName>
        <fullName evidence="2">Uncharacterized protein</fullName>
    </submittedName>
</protein>
<evidence type="ECO:0000256" key="1">
    <source>
        <dbReference type="SAM" id="MobiDB-lite"/>
    </source>
</evidence>
<evidence type="ECO:0000313" key="3">
    <source>
        <dbReference type="Proteomes" id="UP001163046"/>
    </source>
</evidence>
<feature type="region of interest" description="Disordered" evidence="1">
    <location>
        <begin position="1"/>
        <end position="84"/>
    </location>
</feature>
<accession>A0A9W9YC98</accession>
<proteinExistence type="predicted"/>
<comment type="caution">
    <text evidence="2">The sequence shown here is derived from an EMBL/GenBank/DDBJ whole genome shotgun (WGS) entry which is preliminary data.</text>
</comment>
<reference evidence="2" key="1">
    <citation type="submission" date="2023-01" db="EMBL/GenBank/DDBJ databases">
        <title>Genome assembly of the deep-sea coral Lophelia pertusa.</title>
        <authorList>
            <person name="Herrera S."/>
            <person name="Cordes E."/>
        </authorList>
    </citation>
    <scope>NUCLEOTIDE SEQUENCE</scope>
    <source>
        <strain evidence="2">USNM1676648</strain>
        <tissue evidence="2">Polyp</tissue>
    </source>
</reference>
<dbReference type="AlphaFoldDB" id="A0A9W9YC98"/>
<name>A0A9W9YC98_9CNID</name>
<feature type="compositionally biased region" description="Low complexity" evidence="1">
    <location>
        <begin position="46"/>
        <end position="78"/>
    </location>
</feature>
<dbReference type="Proteomes" id="UP001163046">
    <property type="component" value="Unassembled WGS sequence"/>
</dbReference>
<sequence length="141" mass="14020">MPGGGAQYPTHPPGGPALGFDSLASQPSMGAPGYPMPTPGGAAMYPGMSSQMPPGMSSHMPPGMPSHMPSAMPSGMPMPGMPPPPSSGGLYGAAMPSMPQPGGGYPAGNLSFGGAAMATASFPSQYRSQVGPPQPQPHFPW</sequence>
<keyword evidence="3" id="KW-1185">Reference proteome</keyword>
<dbReference type="EMBL" id="MU827786">
    <property type="protein sequence ID" value="KAJ7333590.1"/>
    <property type="molecule type" value="Genomic_DNA"/>
</dbReference>
<gene>
    <name evidence="2" type="ORF">OS493_017132</name>
</gene>